<sequence>IGWMLKWSEPSSHRTTVVNKHPPSMTSERPPGPNRSPSQPAKSTDTPPNSGNSALWLAVWALDEPTVSLDAASTGLFADAVRRHLGSGGSALIATHIDLGLDADLLDLTPYRAAAPGQGAAVPGDDFARADGEAFA</sequence>
<feature type="compositionally biased region" description="Polar residues" evidence="1">
    <location>
        <begin position="35"/>
        <end position="50"/>
    </location>
</feature>
<protein>
    <submittedName>
        <fullName evidence="2">Uncharacterized protein</fullName>
    </submittedName>
</protein>
<feature type="region of interest" description="Disordered" evidence="1">
    <location>
        <begin position="8"/>
        <end position="50"/>
    </location>
</feature>
<accession>A0A0F9EUC5</accession>
<evidence type="ECO:0000313" key="2">
    <source>
        <dbReference type="EMBL" id="KKL77624.1"/>
    </source>
</evidence>
<name>A0A0F9EUC5_9ZZZZ</name>
<feature type="non-terminal residue" evidence="2">
    <location>
        <position position="1"/>
    </location>
</feature>
<gene>
    <name evidence="2" type="ORF">LCGC14_2033070</name>
</gene>
<comment type="caution">
    <text evidence="2">The sequence shown here is derived from an EMBL/GenBank/DDBJ whole genome shotgun (WGS) entry which is preliminary data.</text>
</comment>
<proteinExistence type="predicted"/>
<dbReference type="AlphaFoldDB" id="A0A0F9EUC5"/>
<evidence type="ECO:0000256" key="1">
    <source>
        <dbReference type="SAM" id="MobiDB-lite"/>
    </source>
</evidence>
<organism evidence="2">
    <name type="scientific">marine sediment metagenome</name>
    <dbReference type="NCBI Taxonomy" id="412755"/>
    <lineage>
        <taxon>unclassified sequences</taxon>
        <taxon>metagenomes</taxon>
        <taxon>ecological metagenomes</taxon>
    </lineage>
</organism>
<feature type="compositionally biased region" description="Polar residues" evidence="1">
    <location>
        <begin position="9"/>
        <end position="18"/>
    </location>
</feature>
<reference evidence="2" key="1">
    <citation type="journal article" date="2015" name="Nature">
        <title>Complex archaea that bridge the gap between prokaryotes and eukaryotes.</title>
        <authorList>
            <person name="Spang A."/>
            <person name="Saw J.H."/>
            <person name="Jorgensen S.L."/>
            <person name="Zaremba-Niedzwiedzka K."/>
            <person name="Martijn J."/>
            <person name="Lind A.E."/>
            <person name="van Eijk R."/>
            <person name="Schleper C."/>
            <person name="Guy L."/>
            <person name="Ettema T.J."/>
        </authorList>
    </citation>
    <scope>NUCLEOTIDE SEQUENCE</scope>
</reference>
<dbReference type="EMBL" id="LAZR01023698">
    <property type="protein sequence ID" value="KKL77624.1"/>
    <property type="molecule type" value="Genomic_DNA"/>
</dbReference>